<dbReference type="AlphaFoldDB" id="A0A4R8LLV1"/>
<dbReference type="InterPro" id="IPR004843">
    <property type="entry name" value="Calcineurin-like_PHP"/>
</dbReference>
<dbReference type="InterPro" id="IPR050535">
    <property type="entry name" value="DNA_Repair-Maintenance_Comp"/>
</dbReference>
<keyword evidence="1" id="KW-0378">Hydrolase</keyword>
<dbReference type="PANTHER" id="PTHR30337">
    <property type="entry name" value="COMPONENT OF ATP-DEPENDENT DSDNA EXONUCLEASE"/>
    <property type="match status" value="1"/>
</dbReference>
<reference evidence="3 4" key="1">
    <citation type="submission" date="2019-03" db="EMBL/GenBank/DDBJ databases">
        <title>Genomic Encyclopedia of Type Strains, Phase IV (KMG-IV): sequencing the most valuable type-strain genomes for metagenomic binning, comparative biology and taxonomic classification.</title>
        <authorList>
            <person name="Goeker M."/>
        </authorList>
    </citation>
    <scope>NUCLEOTIDE SEQUENCE [LARGE SCALE GENOMIC DNA]</scope>
    <source>
        <strain evidence="3 4">DSM 17974</strain>
    </source>
</reference>
<organism evidence="3 4">
    <name type="scientific">Alicyclobacillus sacchari</name>
    <dbReference type="NCBI Taxonomy" id="392010"/>
    <lineage>
        <taxon>Bacteria</taxon>
        <taxon>Bacillati</taxon>
        <taxon>Bacillota</taxon>
        <taxon>Bacilli</taxon>
        <taxon>Bacillales</taxon>
        <taxon>Alicyclobacillaceae</taxon>
        <taxon>Alicyclobacillus</taxon>
    </lineage>
</organism>
<evidence type="ECO:0000313" key="4">
    <source>
        <dbReference type="Proteomes" id="UP000294581"/>
    </source>
</evidence>
<keyword evidence="4" id="KW-1185">Reference proteome</keyword>
<dbReference type="PIRSF" id="PIRSF033091">
    <property type="entry name" value="Pesterase_YhaO"/>
    <property type="match status" value="1"/>
</dbReference>
<dbReference type="EMBL" id="SORF01000007">
    <property type="protein sequence ID" value="TDY46255.1"/>
    <property type="molecule type" value="Genomic_DNA"/>
</dbReference>
<protein>
    <submittedName>
        <fullName evidence="3">DNA repair exonuclease SbcCD nuclease subunit</fullName>
    </submittedName>
</protein>
<dbReference type="InterPro" id="IPR014576">
    <property type="entry name" value="Pesterase_YhaO"/>
</dbReference>
<proteinExistence type="predicted"/>
<evidence type="ECO:0000313" key="3">
    <source>
        <dbReference type="EMBL" id="TDY46255.1"/>
    </source>
</evidence>
<evidence type="ECO:0000256" key="1">
    <source>
        <dbReference type="ARBA" id="ARBA00022801"/>
    </source>
</evidence>
<dbReference type="SUPFAM" id="SSF56300">
    <property type="entry name" value="Metallo-dependent phosphatases"/>
    <property type="match status" value="1"/>
</dbReference>
<gene>
    <name evidence="3" type="ORF">C7445_10729</name>
</gene>
<dbReference type="GO" id="GO:0004527">
    <property type="term" value="F:exonuclease activity"/>
    <property type="evidence" value="ECO:0007669"/>
    <property type="project" value="UniProtKB-KW"/>
</dbReference>
<sequence length="425" mass="47598">MSGVGGVHLFTFVHCADLHLDSPLHGLTGREDAPIDLLRSATRRALENLVDFCVRESVQFVVIAGDVYDGDWKDYHTGLFFRKCMARLGEANIPVYFIRGNHDAASLITRELRLPDNVFEFSVSEPETKFLEDIGVAIHGQGFAMRDVRENLARSYPAPVPGYFNIGLLHTAVQGQAGHDPYAPCHIDDLRRKGYDYWALGHVHMRQILHEYPHIVYPGNLQGRHIRETGAKGCTVVRVDGGRVTEMWQQPLDVLRWEVCDVAIDGVTDLEEVADRAATSLAALANAHPGYPLAVRVVLQGETEIHGMLLGDEDRVYAEMIGVGQDIGSNIWIEQVRIETKPVVSRQHLDHATSDWLVSALQAARGDMALLDDFVRDMQHTQNRHSYVDHGSDIPYIRSRDDVLRLLEEAEAMLFAQLAKGGDRR</sequence>
<dbReference type="Pfam" id="PF00149">
    <property type="entry name" value="Metallophos"/>
    <property type="match status" value="1"/>
</dbReference>
<keyword evidence="3" id="KW-0540">Nuclease</keyword>
<dbReference type="RefSeq" id="WP_243835068.1">
    <property type="nucleotide sequence ID" value="NZ_SORF01000007.1"/>
</dbReference>
<dbReference type="CDD" id="cd00840">
    <property type="entry name" value="MPP_Mre11_N"/>
    <property type="match status" value="1"/>
</dbReference>
<dbReference type="InterPro" id="IPR029052">
    <property type="entry name" value="Metallo-depent_PP-like"/>
</dbReference>
<dbReference type="InterPro" id="IPR041796">
    <property type="entry name" value="Mre11_N"/>
</dbReference>
<dbReference type="Proteomes" id="UP000294581">
    <property type="component" value="Unassembled WGS sequence"/>
</dbReference>
<comment type="caution">
    <text evidence="3">The sequence shown here is derived from an EMBL/GenBank/DDBJ whole genome shotgun (WGS) entry which is preliminary data.</text>
</comment>
<keyword evidence="3" id="KW-0269">Exonuclease</keyword>
<accession>A0A4R8LLV1</accession>
<dbReference type="PANTHER" id="PTHR30337:SF7">
    <property type="entry name" value="PHOSPHOESTERASE"/>
    <property type="match status" value="1"/>
</dbReference>
<name>A0A4R8LLV1_9BACL</name>
<feature type="domain" description="Calcineurin-like phosphoesterase" evidence="2">
    <location>
        <begin position="11"/>
        <end position="205"/>
    </location>
</feature>
<dbReference type="Gene3D" id="3.60.21.10">
    <property type="match status" value="1"/>
</dbReference>
<evidence type="ECO:0000259" key="2">
    <source>
        <dbReference type="Pfam" id="PF00149"/>
    </source>
</evidence>